<reference evidence="1" key="1">
    <citation type="submission" date="2018-04" db="EMBL/GenBank/DDBJ databases">
        <title>Transcriptome of Schizaphis graminum biotype I.</title>
        <authorList>
            <person name="Scully E.D."/>
            <person name="Geib S.M."/>
            <person name="Palmer N.A."/>
            <person name="Koch K."/>
            <person name="Bradshaw J."/>
            <person name="Heng-Moss T."/>
            <person name="Sarath G."/>
        </authorList>
    </citation>
    <scope>NUCLEOTIDE SEQUENCE</scope>
</reference>
<dbReference type="AlphaFoldDB" id="A0A2S2P4X8"/>
<protein>
    <submittedName>
        <fullName evidence="1">Uncharacterized protein</fullName>
    </submittedName>
</protein>
<organism evidence="1">
    <name type="scientific">Schizaphis graminum</name>
    <name type="common">Green bug aphid</name>
    <dbReference type="NCBI Taxonomy" id="13262"/>
    <lineage>
        <taxon>Eukaryota</taxon>
        <taxon>Metazoa</taxon>
        <taxon>Ecdysozoa</taxon>
        <taxon>Arthropoda</taxon>
        <taxon>Hexapoda</taxon>
        <taxon>Insecta</taxon>
        <taxon>Pterygota</taxon>
        <taxon>Neoptera</taxon>
        <taxon>Paraneoptera</taxon>
        <taxon>Hemiptera</taxon>
        <taxon>Sternorrhyncha</taxon>
        <taxon>Aphidomorpha</taxon>
        <taxon>Aphidoidea</taxon>
        <taxon>Aphididae</taxon>
        <taxon>Aphidini</taxon>
        <taxon>Schizaphis</taxon>
    </lineage>
</organism>
<name>A0A2S2P4X8_SCHGA</name>
<accession>A0A2S2P4X8</accession>
<evidence type="ECO:0000313" key="1">
    <source>
        <dbReference type="EMBL" id="MBY23956.1"/>
    </source>
</evidence>
<sequence>MTYDNALQDIKTQTVPDLYEINIGNTLASFLKEFDKLIPKFSCNLSEISNVNLNVLNMFKKSIFFKCSVKNYGKDVSICCADTICTHTLNEIIQDIIIE</sequence>
<dbReference type="EMBL" id="GGMR01011337">
    <property type="protein sequence ID" value="MBY23956.1"/>
    <property type="molecule type" value="Transcribed_RNA"/>
</dbReference>
<proteinExistence type="predicted"/>
<gene>
    <name evidence="1" type="ORF">g.167638</name>
</gene>